<comment type="function">
    <text evidence="4">Subunit of the V1 complex of vacuolar(H+)-ATPase (V-ATPase), a multisubunit enzyme composed of a peripheral complex (V1) that hydrolyzes ATP and a membrane integral complex (V0) that translocates protons. V-ATPase is responsible for acidifying and maintaining the pH of intracellular compartments and in some cell types, is targeted to the plasma membrane, where it is responsible for acidifying the extracellular environment.</text>
</comment>
<dbReference type="Gene3D" id="1.10.287.3240">
    <property type="match status" value="1"/>
</dbReference>
<evidence type="ECO:0000313" key="6">
    <source>
        <dbReference type="Proteomes" id="UP001235939"/>
    </source>
</evidence>
<evidence type="ECO:0000256" key="2">
    <source>
        <dbReference type="ARBA" id="ARBA00022448"/>
    </source>
</evidence>
<dbReference type="EMBL" id="CP092884">
    <property type="protein sequence ID" value="UYV82988.1"/>
    <property type="molecule type" value="Genomic_DNA"/>
</dbReference>
<keyword evidence="6" id="KW-1185">Reference proteome</keyword>
<dbReference type="Proteomes" id="UP001235939">
    <property type="component" value="Chromosome 22"/>
</dbReference>
<reference evidence="5 6" key="1">
    <citation type="submission" date="2022-03" db="EMBL/GenBank/DDBJ databases">
        <title>A chromosomal length assembly of Cordylochernes scorpioides.</title>
        <authorList>
            <person name="Zeh D."/>
            <person name="Zeh J."/>
        </authorList>
    </citation>
    <scope>NUCLEOTIDE SEQUENCE [LARGE SCALE GENOMIC DNA]</scope>
    <source>
        <strain evidence="5">IN4F17</strain>
        <tissue evidence="5">Whole Body</tissue>
    </source>
</reference>
<dbReference type="PANTHER" id="PTHR11671">
    <property type="entry name" value="V-TYPE ATP SYNTHASE SUBUNIT D"/>
    <property type="match status" value="1"/>
</dbReference>
<dbReference type="Pfam" id="PF01813">
    <property type="entry name" value="ATP-synt_D"/>
    <property type="match status" value="1"/>
</dbReference>
<evidence type="ECO:0000256" key="4">
    <source>
        <dbReference type="ARBA" id="ARBA00045737"/>
    </source>
</evidence>
<evidence type="ECO:0000256" key="1">
    <source>
        <dbReference type="ARBA" id="ARBA00005850"/>
    </source>
</evidence>
<evidence type="ECO:0000256" key="3">
    <source>
        <dbReference type="ARBA" id="ARBA00023065"/>
    </source>
</evidence>
<gene>
    <name evidence="5" type="ORF">LAZ67_22001636</name>
</gene>
<sequence>MTIFYQLAALSTVPYKDVTGGCRAMALMKNRLKGAQVGHRLLKNKADALQVRFRVILKRIIETKGMMGEVMKEAAFSLAAAKFSTGDFNQVVLQNVTKAQIKVRCKMDNVAGVNLPVFESYQDGADSKKAVAAYELAGLARGGQQLAKLKKNYFNAIKLLVLLASLQTSFITLDEVIKVTNRRVNAIEYVIIPRIERTLSYITSELDEREREEFYR</sequence>
<comment type="similarity">
    <text evidence="1">Belongs to the V-ATPase D subunit family.</text>
</comment>
<keyword evidence="3" id="KW-0406">Ion transport</keyword>
<name>A0ABY6LPH8_9ARAC</name>
<protein>
    <submittedName>
        <fullName evidence="5">ATP6V1D</fullName>
    </submittedName>
</protein>
<organism evidence="5 6">
    <name type="scientific">Cordylochernes scorpioides</name>
    <dbReference type="NCBI Taxonomy" id="51811"/>
    <lineage>
        <taxon>Eukaryota</taxon>
        <taxon>Metazoa</taxon>
        <taxon>Ecdysozoa</taxon>
        <taxon>Arthropoda</taxon>
        <taxon>Chelicerata</taxon>
        <taxon>Arachnida</taxon>
        <taxon>Pseudoscorpiones</taxon>
        <taxon>Cheliferoidea</taxon>
        <taxon>Chernetidae</taxon>
        <taxon>Cordylochernes</taxon>
    </lineage>
</organism>
<dbReference type="InterPro" id="IPR002699">
    <property type="entry name" value="V_ATPase_D"/>
</dbReference>
<keyword evidence="2" id="KW-0813">Transport</keyword>
<proteinExistence type="inferred from homology"/>
<dbReference type="NCBIfam" id="TIGR00309">
    <property type="entry name" value="V_ATPase_subD"/>
    <property type="match status" value="1"/>
</dbReference>
<accession>A0ABY6LPH8</accession>
<evidence type="ECO:0000313" key="5">
    <source>
        <dbReference type="EMBL" id="UYV82988.1"/>
    </source>
</evidence>